<dbReference type="Proteomes" id="UP000664109">
    <property type="component" value="Unassembled WGS sequence"/>
</dbReference>
<evidence type="ECO:0000259" key="5">
    <source>
        <dbReference type="PROSITE" id="PS50977"/>
    </source>
</evidence>
<dbReference type="InterPro" id="IPR036271">
    <property type="entry name" value="Tet_transcr_reg_TetR-rel_C_sf"/>
</dbReference>
<proteinExistence type="predicted"/>
<evidence type="ECO:0000313" key="7">
    <source>
        <dbReference type="Proteomes" id="UP000664109"/>
    </source>
</evidence>
<dbReference type="InterPro" id="IPR001647">
    <property type="entry name" value="HTH_TetR"/>
</dbReference>
<organism evidence="6 7">
    <name type="scientific">Streptomyces zhihengii</name>
    <dbReference type="NCBI Taxonomy" id="1818004"/>
    <lineage>
        <taxon>Bacteria</taxon>
        <taxon>Bacillati</taxon>
        <taxon>Actinomycetota</taxon>
        <taxon>Actinomycetes</taxon>
        <taxon>Kitasatosporales</taxon>
        <taxon>Streptomycetaceae</taxon>
        <taxon>Streptomyces</taxon>
    </lineage>
</organism>
<keyword evidence="3" id="KW-0804">Transcription</keyword>
<accession>A0ABS2UNL0</accession>
<dbReference type="InterPro" id="IPR050109">
    <property type="entry name" value="HTH-type_TetR-like_transc_reg"/>
</dbReference>
<dbReference type="EMBL" id="JAFEJA010000001">
    <property type="protein sequence ID" value="MBM9618648.1"/>
    <property type="molecule type" value="Genomic_DNA"/>
</dbReference>
<dbReference type="SUPFAM" id="SSF46689">
    <property type="entry name" value="Homeodomain-like"/>
    <property type="match status" value="1"/>
</dbReference>
<evidence type="ECO:0000256" key="4">
    <source>
        <dbReference type="PROSITE-ProRule" id="PRU00335"/>
    </source>
</evidence>
<reference evidence="6 7" key="1">
    <citation type="journal article" date="2016" name="Arch. Microbiol.">
        <title>Streptomyces zhihengii sp. nov., isolated from rhizospheric soil of Psammosilene tunicoides.</title>
        <authorList>
            <person name="Huang M.J."/>
            <person name="Fei J.J."/>
            <person name="Salam N."/>
            <person name="Kim C.J."/>
            <person name="Hozzein W.N."/>
            <person name="Xiao M."/>
            <person name="Huang H.Q."/>
            <person name="Li W.J."/>
        </authorList>
    </citation>
    <scope>NUCLEOTIDE SEQUENCE [LARGE SCALE GENOMIC DNA]</scope>
    <source>
        <strain evidence="6 7">YIM T102</strain>
    </source>
</reference>
<keyword evidence="1" id="KW-0805">Transcription regulation</keyword>
<evidence type="ECO:0000313" key="6">
    <source>
        <dbReference type="EMBL" id="MBM9618648.1"/>
    </source>
</evidence>
<dbReference type="PRINTS" id="PR00455">
    <property type="entry name" value="HTHTETR"/>
</dbReference>
<dbReference type="PROSITE" id="PS50977">
    <property type="entry name" value="HTH_TETR_2"/>
    <property type="match status" value="1"/>
</dbReference>
<dbReference type="Pfam" id="PF00440">
    <property type="entry name" value="TetR_N"/>
    <property type="match status" value="1"/>
</dbReference>
<sequence length="228" mass="24600">MNRIRSRTYLLHFGSVTEPAQKGSVMPKQARALRTYDRVLDAAAYEFARYGYANANLQNMADRVRLTKGALYGHFATKEDLAVALDNHLSDALGELLAEARVLSCPAPSRLRSLVTGLGRLFGTDERALAALRLSAETARSAGRPIPLLAEAHGLVLRLVRETQKAGHWNASVPTVPLADLIMAALLGTFLTETGPDSDHGRAGTEGADSIDAMWEALSRALDDTPAH</sequence>
<gene>
    <name evidence="6" type="ORF">JE024_07755</name>
</gene>
<dbReference type="InterPro" id="IPR009057">
    <property type="entry name" value="Homeodomain-like_sf"/>
</dbReference>
<keyword evidence="7" id="KW-1185">Reference proteome</keyword>
<dbReference type="Gene3D" id="1.10.357.10">
    <property type="entry name" value="Tetracycline Repressor, domain 2"/>
    <property type="match status" value="1"/>
</dbReference>
<keyword evidence="2 4" id="KW-0238">DNA-binding</keyword>
<feature type="DNA-binding region" description="H-T-H motif" evidence="4">
    <location>
        <begin position="56"/>
        <end position="75"/>
    </location>
</feature>
<evidence type="ECO:0000256" key="1">
    <source>
        <dbReference type="ARBA" id="ARBA00023015"/>
    </source>
</evidence>
<dbReference type="SUPFAM" id="SSF48498">
    <property type="entry name" value="Tetracyclin repressor-like, C-terminal domain"/>
    <property type="match status" value="1"/>
</dbReference>
<dbReference type="PANTHER" id="PTHR30055:SF234">
    <property type="entry name" value="HTH-TYPE TRANSCRIPTIONAL REGULATOR BETI"/>
    <property type="match status" value="1"/>
</dbReference>
<protein>
    <submittedName>
        <fullName evidence="6">TetR/AcrR family transcriptional regulator</fullName>
    </submittedName>
</protein>
<evidence type="ECO:0000256" key="2">
    <source>
        <dbReference type="ARBA" id="ARBA00023125"/>
    </source>
</evidence>
<dbReference type="PANTHER" id="PTHR30055">
    <property type="entry name" value="HTH-TYPE TRANSCRIPTIONAL REGULATOR RUTR"/>
    <property type="match status" value="1"/>
</dbReference>
<name>A0ABS2UNL0_9ACTN</name>
<feature type="domain" description="HTH tetR-type" evidence="5">
    <location>
        <begin position="33"/>
        <end position="93"/>
    </location>
</feature>
<comment type="caution">
    <text evidence="6">The sequence shown here is derived from an EMBL/GenBank/DDBJ whole genome shotgun (WGS) entry which is preliminary data.</text>
</comment>
<evidence type="ECO:0000256" key="3">
    <source>
        <dbReference type="ARBA" id="ARBA00023163"/>
    </source>
</evidence>